<keyword evidence="2" id="KW-0540">Nuclease</keyword>
<name>A0A0F8YYP9_9ZZZZ</name>
<evidence type="ECO:0000256" key="3">
    <source>
        <dbReference type="ARBA" id="ARBA00022801"/>
    </source>
</evidence>
<comment type="similarity">
    <text evidence="1">Belongs to the DNase I family.</text>
</comment>
<keyword evidence="3" id="KW-0378">Hydrolase</keyword>
<dbReference type="GO" id="GO:0016787">
    <property type="term" value="F:hydrolase activity"/>
    <property type="evidence" value="ECO:0007669"/>
    <property type="project" value="UniProtKB-KW"/>
</dbReference>
<sequence>VYYTSFFVFFSNGLNEYLHFSFFYFFHYNYLQTPSPLQPSILESSPIIHEMNQSFIKSVISLKSLIFVAIQEVRDTEILDRTVSMLKNQFNLNYKYLASPKIGRKVKEIYAFLYRTDKVKYLDESYTVSDEKDLFIREPFFAKFKAGNFDFYVISIHIIWGDSIAERRAEALLLDDVYLSVQNMDAENDIILMGDFNLSPTDKGFVELLEISDMIYVNEKIPTSIKDRLYDNIFFQSNYTKEFTGSFGVMKFDEQLFDNDDKKASLMVSDHRPLWAEFGVSVDDG</sequence>
<comment type="caution">
    <text evidence="5">The sequence shown here is derived from an EMBL/GenBank/DDBJ whole genome shotgun (WGS) entry which is preliminary data.</text>
</comment>
<dbReference type="SUPFAM" id="SSF56219">
    <property type="entry name" value="DNase I-like"/>
    <property type="match status" value="1"/>
</dbReference>
<dbReference type="AlphaFoldDB" id="A0A0F8YYP9"/>
<dbReference type="SMART" id="SM00476">
    <property type="entry name" value="DNaseIc"/>
    <property type="match status" value="1"/>
</dbReference>
<dbReference type="InterPro" id="IPR005135">
    <property type="entry name" value="Endo/exonuclease/phosphatase"/>
</dbReference>
<dbReference type="CDD" id="cd10283">
    <property type="entry name" value="MnuA_DNase1-like"/>
    <property type="match status" value="1"/>
</dbReference>
<dbReference type="Gene3D" id="3.60.10.10">
    <property type="entry name" value="Endonuclease/exonuclease/phosphatase"/>
    <property type="match status" value="1"/>
</dbReference>
<evidence type="ECO:0000313" key="5">
    <source>
        <dbReference type="EMBL" id="KKK78980.1"/>
    </source>
</evidence>
<dbReference type="PANTHER" id="PTHR11371:SF31">
    <property type="entry name" value="EXTRACELLULAR NUCLEASE"/>
    <property type="match status" value="1"/>
</dbReference>
<organism evidence="5">
    <name type="scientific">marine sediment metagenome</name>
    <dbReference type="NCBI Taxonomy" id="412755"/>
    <lineage>
        <taxon>unclassified sequences</taxon>
        <taxon>metagenomes</taxon>
        <taxon>ecological metagenomes</taxon>
    </lineage>
</organism>
<dbReference type="GO" id="GO:0004536">
    <property type="term" value="F:DNA nuclease activity"/>
    <property type="evidence" value="ECO:0007669"/>
    <property type="project" value="InterPro"/>
</dbReference>
<feature type="non-terminal residue" evidence="5">
    <location>
        <position position="1"/>
    </location>
</feature>
<gene>
    <name evidence="5" type="ORF">LCGC14_2838110</name>
</gene>
<protein>
    <recommendedName>
        <fullName evidence="4">Endonuclease/exonuclease/phosphatase domain-containing protein</fullName>
    </recommendedName>
</protein>
<dbReference type="PANTHER" id="PTHR11371">
    <property type="entry name" value="DEOXYRIBONUCLEASE"/>
    <property type="match status" value="1"/>
</dbReference>
<evidence type="ECO:0000256" key="1">
    <source>
        <dbReference type="ARBA" id="ARBA00007359"/>
    </source>
</evidence>
<dbReference type="GO" id="GO:0006308">
    <property type="term" value="P:DNA catabolic process"/>
    <property type="evidence" value="ECO:0007669"/>
    <property type="project" value="InterPro"/>
</dbReference>
<feature type="domain" description="Endonuclease/exonuclease/phosphatase" evidence="4">
    <location>
        <begin position="67"/>
        <end position="237"/>
    </location>
</feature>
<evidence type="ECO:0000259" key="4">
    <source>
        <dbReference type="Pfam" id="PF03372"/>
    </source>
</evidence>
<dbReference type="EMBL" id="LAZR01054241">
    <property type="protein sequence ID" value="KKK78980.1"/>
    <property type="molecule type" value="Genomic_DNA"/>
</dbReference>
<evidence type="ECO:0000256" key="2">
    <source>
        <dbReference type="ARBA" id="ARBA00022722"/>
    </source>
</evidence>
<dbReference type="InterPro" id="IPR036691">
    <property type="entry name" value="Endo/exonu/phosph_ase_sf"/>
</dbReference>
<proteinExistence type="inferred from homology"/>
<dbReference type="InterPro" id="IPR016202">
    <property type="entry name" value="DNase_I"/>
</dbReference>
<dbReference type="Pfam" id="PF03372">
    <property type="entry name" value="Exo_endo_phos"/>
    <property type="match status" value="1"/>
</dbReference>
<reference evidence="5" key="1">
    <citation type="journal article" date="2015" name="Nature">
        <title>Complex archaea that bridge the gap between prokaryotes and eukaryotes.</title>
        <authorList>
            <person name="Spang A."/>
            <person name="Saw J.H."/>
            <person name="Jorgensen S.L."/>
            <person name="Zaremba-Niedzwiedzka K."/>
            <person name="Martijn J."/>
            <person name="Lind A.E."/>
            <person name="van Eijk R."/>
            <person name="Schleper C."/>
            <person name="Guy L."/>
            <person name="Ettema T.J."/>
        </authorList>
    </citation>
    <scope>NUCLEOTIDE SEQUENCE</scope>
</reference>
<accession>A0A0F8YYP9</accession>